<keyword evidence="2" id="KW-0012">Acyltransferase</keyword>
<dbReference type="Pfam" id="PF00583">
    <property type="entry name" value="Acetyltransf_1"/>
    <property type="match status" value="1"/>
</dbReference>
<evidence type="ECO:0000259" key="3">
    <source>
        <dbReference type="PROSITE" id="PS51186"/>
    </source>
</evidence>
<feature type="domain" description="N-acetyltransferase" evidence="3">
    <location>
        <begin position="1"/>
        <end position="165"/>
    </location>
</feature>
<sequence length="165" mass="18637">MIRQATVEDVPQIAVLLKEKAELLKERGSRQWSAYLEADLPALVQRDLAAGRLFVFEQDTALMGSVALLPSLEWDQTLWDDREGLYIHRLVVRDAAKGRGVGKQLLRHVMAVATAEEERLRLDCLATNEFLNAYYASFGFTAKGIRDGFSTYEHEQLAVADERVI</sequence>
<evidence type="ECO:0000313" key="5">
    <source>
        <dbReference type="Proteomes" id="UP001243286"/>
    </source>
</evidence>
<organism evidence="4 5">
    <name type="scientific">Exiguobacterium antarcticum</name>
    <dbReference type="NCBI Taxonomy" id="132920"/>
    <lineage>
        <taxon>Bacteria</taxon>
        <taxon>Bacillati</taxon>
        <taxon>Bacillota</taxon>
        <taxon>Bacilli</taxon>
        <taxon>Bacillales</taxon>
        <taxon>Bacillales Family XII. Incertae Sedis</taxon>
        <taxon>Exiguobacterium</taxon>
    </lineage>
</organism>
<dbReference type="InterPro" id="IPR000182">
    <property type="entry name" value="GNAT_dom"/>
</dbReference>
<name>A0ABT6R599_9BACL</name>
<protein>
    <submittedName>
        <fullName evidence="4">GNAT family N-acetyltransferase</fullName>
    </submittedName>
</protein>
<dbReference type="InterPro" id="IPR016181">
    <property type="entry name" value="Acyl_CoA_acyltransferase"/>
</dbReference>
<comment type="caution">
    <text evidence="4">The sequence shown here is derived from an EMBL/GenBank/DDBJ whole genome shotgun (WGS) entry which is preliminary data.</text>
</comment>
<proteinExistence type="predicted"/>
<dbReference type="CDD" id="cd04301">
    <property type="entry name" value="NAT_SF"/>
    <property type="match status" value="1"/>
</dbReference>
<keyword evidence="5" id="KW-1185">Reference proteome</keyword>
<dbReference type="Proteomes" id="UP001243286">
    <property type="component" value="Unassembled WGS sequence"/>
</dbReference>
<keyword evidence="1" id="KW-0808">Transferase</keyword>
<evidence type="ECO:0000256" key="1">
    <source>
        <dbReference type="ARBA" id="ARBA00022679"/>
    </source>
</evidence>
<reference evidence="4 5" key="1">
    <citation type="submission" date="2023-04" db="EMBL/GenBank/DDBJ databases">
        <title>Antarctic isolates genomes.</title>
        <authorList>
            <person name="Dimov S.G."/>
        </authorList>
    </citation>
    <scope>NUCLEOTIDE SEQUENCE [LARGE SCALE GENOMIC DNA]</scope>
    <source>
        <strain evidence="4 5">AL19</strain>
    </source>
</reference>
<gene>
    <name evidence="4" type="ORF">QK289_10560</name>
</gene>
<dbReference type="PANTHER" id="PTHR43877:SF2">
    <property type="entry name" value="AMINOALKYLPHOSPHONATE N-ACETYLTRANSFERASE-RELATED"/>
    <property type="match status" value="1"/>
</dbReference>
<dbReference type="SUPFAM" id="SSF55729">
    <property type="entry name" value="Acyl-CoA N-acyltransferases (Nat)"/>
    <property type="match status" value="1"/>
</dbReference>
<evidence type="ECO:0000256" key="2">
    <source>
        <dbReference type="ARBA" id="ARBA00023315"/>
    </source>
</evidence>
<dbReference type="RefSeq" id="WP_026831445.1">
    <property type="nucleotide sequence ID" value="NZ_JANJYY010000023.1"/>
</dbReference>
<evidence type="ECO:0000313" key="4">
    <source>
        <dbReference type="EMBL" id="MDI3235451.1"/>
    </source>
</evidence>
<dbReference type="PANTHER" id="PTHR43877">
    <property type="entry name" value="AMINOALKYLPHOSPHONATE N-ACETYLTRANSFERASE-RELATED-RELATED"/>
    <property type="match status" value="1"/>
</dbReference>
<dbReference type="InterPro" id="IPR050832">
    <property type="entry name" value="Bact_Acetyltransf"/>
</dbReference>
<dbReference type="PROSITE" id="PS51186">
    <property type="entry name" value="GNAT"/>
    <property type="match status" value="1"/>
</dbReference>
<dbReference type="Gene3D" id="3.40.630.30">
    <property type="match status" value="1"/>
</dbReference>
<dbReference type="EMBL" id="JASBQV010000016">
    <property type="protein sequence ID" value="MDI3235451.1"/>
    <property type="molecule type" value="Genomic_DNA"/>
</dbReference>
<accession>A0ABT6R599</accession>